<name>A0ACB9L0M0_9MYRT</name>
<evidence type="ECO:0000313" key="1">
    <source>
        <dbReference type="EMBL" id="KAI4303090.1"/>
    </source>
</evidence>
<dbReference type="EMBL" id="CM042891">
    <property type="protein sequence ID" value="KAI4303090.1"/>
    <property type="molecule type" value="Genomic_DNA"/>
</dbReference>
<reference evidence="2" key="1">
    <citation type="journal article" date="2023" name="Front. Plant Sci.">
        <title>Chromosomal-level genome assembly of Melastoma candidum provides insights into trichome evolution.</title>
        <authorList>
            <person name="Zhong Y."/>
            <person name="Wu W."/>
            <person name="Sun C."/>
            <person name="Zou P."/>
            <person name="Liu Y."/>
            <person name="Dai S."/>
            <person name="Zhou R."/>
        </authorList>
    </citation>
    <scope>NUCLEOTIDE SEQUENCE [LARGE SCALE GENOMIC DNA]</scope>
</reference>
<accession>A0ACB9L0M0</accession>
<comment type="caution">
    <text evidence="1">The sequence shown here is derived from an EMBL/GenBank/DDBJ whole genome shotgun (WGS) entry which is preliminary data.</text>
</comment>
<sequence>MADEEAEITLSLKLLVDKHSKKVLFAEAGKDFIDFLFHLLTLPVGTVIGLLLPNGMVGCVGNLYRSVQNINDVYMESAASKEELLKPPKSPSGGESFLLLLPDSSPSAPKTFYKCCYCSSSPNVADFTDATCTACRNVMNKKVVFLEQQQVKAGASKSSGYVKGVVTYMVMDNNLEVKPMSTISSIAMLSKFNVKDVGALEEKVIAVSLNEALELLKTSLYSKNVLTAVFYSKV</sequence>
<proteinExistence type="predicted"/>
<dbReference type="Proteomes" id="UP001057402">
    <property type="component" value="Chromosome 12"/>
</dbReference>
<evidence type="ECO:0000313" key="2">
    <source>
        <dbReference type="Proteomes" id="UP001057402"/>
    </source>
</evidence>
<organism evidence="1 2">
    <name type="scientific">Melastoma candidum</name>
    <dbReference type="NCBI Taxonomy" id="119954"/>
    <lineage>
        <taxon>Eukaryota</taxon>
        <taxon>Viridiplantae</taxon>
        <taxon>Streptophyta</taxon>
        <taxon>Embryophyta</taxon>
        <taxon>Tracheophyta</taxon>
        <taxon>Spermatophyta</taxon>
        <taxon>Magnoliopsida</taxon>
        <taxon>eudicotyledons</taxon>
        <taxon>Gunneridae</taxon>
        <taxon>Pentapetalae</taxon>
        <taxon>rosids</taxon>
        <taxon>malvids</taxon>
        <taxon>Myrtales</taxon>
        <taxon>Melastomataceae</taxon>
        <taxon>Melastomatoideae</taxon>
        <taxon>Melastomateae</taxon>
        <taxon>Melastoma</taxon>
    </lineage>
</organism>
<keyword evidence="2" id="KW-1185">Reference proteome</keyword>
<gene>
    <name evidence="1" type="ORF">MLD38_038760</name>
</gene>
<protein>
    <submittedName>
        <fullName evidence="1">Uncharacterized protein</fullName>
    </submittedName>
</protein>